<proteinExistence type="predicted"/>
<comment type="caution">
    <text evidence="1">The sequence shown here is derived from an EMBL/GenBank/DDBJ whole genome shotgun (WGS) entry which is preliminary data.</text>
</comment>
<evidence type="ECO:0000313" key="2">
    <source>
        <dbReference type="Proteomes" id="UP001432995"/>
    </source>
</evidence>
<protein>
    <submittedName>
        <fullName evidence="1">Uncharacterized protein</fullName>
    </submittedName>
</protein>
<organism evidence="1 2">
    <name type="scientific">Methylobacterium brachiatum</name>
    <dbReference type="NCBI Taxonomy" id="269660"/>
    <lineage>
        <taxon>Bacteria</taxon>
        <taxon>Pseudomonadati</taxon>
        <taxon>Pseudomonadota</taxon>
        <taxon>Alphaproteobacteria</taxon>
        <taxon>Hyphomicrobiales</taxon>
        <taxon>Methylobacteriaceae</taxon>
        <taxon>Methylobacterium</taxon>
    </lineage>
</organism>
<keyword evidence="2" id="KW-1185">Reference proteome</keyword>
<gene>
    <name evidence="1" type="ORF">ABS770_19930</name>
</gene>
<dbReference type="EMBL" id="JBELQD010000025">
    <property type="protein sequence ID" value="MER2290535.1"/>
    <property type="molecule type" value="Genomic_DNA"/>
</dbReference>
<dbReference type="RefSeq" id="WP_350379942.1">
    <property type="nucleotide sequence ID" value="NZ_JBELQD010000025.1"/>
</dbReference>
<reference evidence="1" key="1">
    <citation type="submission" date="2024-06" db="EMBL/GenBank/DDBJ databases">
        <authorList>
            <person name="Campbell A.G."/>
        </authorList>
    </citation>
    <scope>NUCLEOTIDE SEQUENCE</scope>
    <source>
        <strain evidence="1">EM17</strain>
    </source>
</reference>
<dbReference type="Proteomes" id="UP001432995">
    <property type="component" value="Unassembled WGS sequence"/>
</dbReference>
<accession>A0ABV1R6W5</accession>
<sequence length="136" mass="14671">MPVLSDALTHCIARDLFDDSPIKADANKQKKVGGSASLPPELMSCAAHGTSPVPRGHLRGHDAGAAELPLPDVPGVCATGARGGQAFFTWTASFLIDFDHAIVFDVKDTTTIWQAEVTEGKRMNERSYERFDLYPA</sequence>
<evidence type="ECO:0000313" key="1">
    <source>
        <dbReference type="EMBL" id="MER2290535.1"/>
    </source>
</evidence>
<name>A0ABV1R6W5_9HYPH</name>